<dbReference type="InterPro" id="IPR053168">
    <property type="entry name" value="Glutamic_endopeptidase"/>
</dbReference>
<reference evidence="3 4" key="1">
    <citation type="journal article" date="2021" name="Plant Biotechnol. J.">
        <title>Multi-omics assisted identification of the key and species-specific regulatory components of drought-tolerant mechanisms in Gossypium stocksii.</title>
        <authorList>
            <person name="Yu D."/>
            <person name="Ke L."/>
            <person name="Zhang D."/>
            <person name="Wu Y."/>
            <person name="Sun Y."/>
            <person name="Mei J."/>
            <person name="Sun J."/>
            <person name="Sun Y."/>
        </authorList>
    </citation>
    <scope>NUCLEOTIDE SEQUENCE [LARGE SCALE GENOMIC DNA]</scope>
    <source>
        <strain evidence="4">cv. E1</strain>
        <tissue evidence="3">Leaf</tissue>
    </source>
</reference>
<evidence type="ECO:0000313" key="4">
    <source>
        <dbReference type="Proteomes" id="UP000828251"/>
    </source>
</evidence>
<dbReference type="AlphaFoldDB" id="A0A9D4A9N0"/>
<dbReference type="PANTHER" id="PTHR31589">
    <property type="entry name" value="PROTEIN, PUTATIVE (DUF239)-RELATED-RELATED"/>
    <property type="match status" value="1"/>
</dbReference>
<dbReference type="Proteomes" id="UP000828251">
    <property type="component" value="Unassembled WGS sequence"/>
</dbReference>
<dbReference type="FunFam" id="3.90.1320.10:FF:000001">
    <property type="entry name" value="Putative carboxyl-terminal proteinase"/>
    <property type="match status" value="1"/>
</dbReference>
<comment type="caution">
    <text evidence="3">The sequence shown here is derived from an EMBL/GenBank/DDBJ whole genome shotgun (WGS) entry which is preliminary data.</text>
</comment>
<dbReference type="InterPro" id="IPR004314">
    <property type="entry name" value="Neprosin"/>
</dbReference>
<accession>A0A9D4A9N0</accession>
<dbReference type="PANTHER" id="PTHR31589:SF98">
    <property type="entry name" value="LIGASE, PUTATIVE (DUF239)-RELATED"/>
    <property type="match status" value="1"/>
</dbReference>
<dbReference type="EMBL" id="JAIQCV010000005">
    <property type="protein sequence ID" value="KAH1098285.1"/>
    <property type="molecule type" value="Genomic_DNA"/>
</dbReference>
<evidence type="ECO:0000259" key="2">
    <source>
        <dbReference type="PROSITE" id="PS52045"/>
    </source>
</evidence>
<keyword evidence="4" id="KW-1185">Reference proteome</keyword>
<evidence type="ECO:0000256" key="1">
    <source>
        <dbReference type="SAM" id="MobiDB-lite"/>
    </source>
</evidence>
<name>A0A9D4A9N0_9ROSI</name>
<gene>
    <name evidence="3" type="ORF">J1N35_015206</name>
</gene>
<dbReference type="Pfam" id="PF14365">
    <property type="entry name" value="Neprosin_AP"/>
    <property type="match status" value="1"/>
</dbReference>
<evidence type="ECO:0000313" key="3">
    <source>
        <dbReference type="EMBL" id="KAH1098285.1"/>
    </source>
</evidence>
<proteinExistence type="predicted"/>
<dbReference type="Gene3D" id="3.90.1320.10">
    <property type="entry name" value="Outer-capsid protein sigma 3, large lobe"/>
    <property type="match status" value="1"/>
</dbReference>
<sequence length="469" mass="52642">MDYLVGASFPKGKATRSQWCCFDHRRRQHQCTKTETNIQQQPTPATSSNMASSSCNISPPIIPIFVFFLLVSSLFCPVRSSENGSLHAKNQTFRPEVELQKLKTIRELLNKINKPPIKSIQSPDGDIIDCVLLHHQPAFDHPRLKGQKPLDPPERPSGVNPNGMGGEDFQLWSMSGESCPEGTIPIRRISEDDMLRASSVRRFGRKRPRRRVRRDSTSNGHEHAVGYVSGDQYYGAKASINVWTPRVSNQYEFSLSQMWVISGSFGDDLNTIEAGWQVSPELYGDNYPRFFTYWTTDAYQATGCYNLLCSGFVQTNNRIAIGAAISPTSSYNGGQFDISLLIWKDPKHGNWWLEFGSGILVGYWPSFLFTHLRDHASMVQFGGEVVNSRAGGFHTSTEMGSGHFAGQGFGKASYFRNLQVVDWDNNLIPLSNLRVLADHPNCYDIQGGINRVWGNYFYYGGPGRNVKCP</sequence>
<protein>
    <recommendedName>
        <fullName evidence="2">Neprosin PEP catalytic domain-containing protein</fullName>
    </recommendedName>
</protein>
<dbReference type="InterPro" id="IPR025521">
    <property type="entry name" value="Neprosin_propep"/>
</dbReference>
<organism evidence="3 4">
    <name type="scientific">Gossypium stocksii</name>
    <dbReference type="NCBI Taxonomy" id="47602"/>
    <lineage>
        <taxon>Eukaryota</taxon>
        <taxon>Viridiplantae</taxon>
        <taxon>Streptophyta</taxon>
        <taxon>Embryophyta</taxon>
        <taxon>Tracheophyta</taxon>
        <taxon>Spermatophyta</taxon>
        <taxon>Magnoliopsida</taxon>
        <taxon>eudicotyledons</taxon>
        <taxon>Gunneridae</taxon>
        <taxon>Pentapetalae</taxon>
        <taxon>rosids</taxon>
        <taxon>malvids</taxon>
        <taxon>Malvales</taxon>
        <taxon>Malvaceae</taxon>
        <taxon>Malvoideae</taxon>
        <taxon>Gossypium</taxon>
    </lineage>
</organism>
<feature type="domain" description="Neprosin PEP catalytic" evidence="2">
    <location>
        <begin position="215"/>
        <end position="469"/>
    </location>
</feature>
<dbReference type="OrthoDB" id="1858978at2759"/>
<feature type="region of interest" description="Disordered" evidence="1">
    <location>
        <begin position="140"/>
        <end position="165"/>
    </location>
</feature>
<dbReference type="Pfam" id="PF03080">
    <property type="entry name" value="Neprosin"/>
    <property type="match status" value="1"/>
</dbReference>
<dbReference type="PROSITE" id="PS52045">
    <property type="entry name" value="NEPROSIN_PEP_CD"/>
    <property type="match status" value="1"/>
</dbReference>